<dbReference type="InterPro" id="IPR011990">
    <property type="entry name" value="TPR-like_helical_dom_sf"/>
</dbReference>
<protein>
    <submittedName>
        <fullName evidence="5">Glycosyltransferase involved in cell wall biosynthesis</fullName>
    </submittedName>
</protein>
<dbReference type="InterPro" id="IPR019734">
    <property type="entry name" value="TPR_rpt"/>
</dbReference>
<feature type="repeat" description="TPR" evidence="1">
    <location>
        <begin position="371"/>
        <end position="404"/>
    </location>
</feature>
<dbReference type="EMBL" id="QUMO01000001">
    <property type="protein sequence ID" value="REF89090.1"/>
    <property type="molecule type" value="Genomic_DNA"/>
</dbReference>
<dbReference type="SUPFAM" id="SSF48452">
    <property type="entry name" value="TPR-like"/>
    <property type="match status" value="2"/>
</dbReference>
<dbReference type="RefSeq" id="WP_115834903.1">
    <property type="nucleotide sequence ID" value="NZ_CP025086.1"/>
</dbReference>
<sequence length="1006" mass="112357">MGNPRVRDAPKHERSGADVSLLYRRGKDAYQKGLYSQAGREFRELLRTAPHNGGAWYYLGRIHFEQRDIGTAIFAFRKAAIFSPDNPNASNWLARAEMRAAHAGLSPSVDAIPAEIRTLAQSTLTDVAELDMTARYKIARDLSEIASPEIKEAPPKKARQRLPKRQIGVSAKVQEEKKRPGEPKKRRAVGDLARFAASARKKKPSINALGIYAHELLDAVLASAAEARASLGELDTEQHLGFADHLAEKGKIAEAAVLYRALFLLTRNRDFCRRLVSFLSEQGRPIEALRFLREIQNAYPAQYWIYVLLADFFVGVRKIKAAEGALRAGLKNLPEEPRLLSRLARLLANERKWDEAINIWREVVYANNDRRQAFQEIAGCYRKAGNYERAIFEYRGALREDATNEKLYRGLSVALRQSGRGDEAVATLREAIRVSPHSLAAWGELIYCLARLEQIGDARETLAAARDRYGSEPKSLSVLARAAERALLDDEAESMLSDTRLDTDGRLEARRELGRFYLRQGRVSDADSVLRALAGKASCQNSLDEEFRQIDQIREVLEIGDAGETCEIKIPEDGISHITQRRRFYRQTPCVPGRVAIVSTNLAAGGAERQATLTASCLSRLDAEVESVSFHTLSLRRGARNDFYLSTLRDSGIVVTRSPAAELGYFASHPRIEPHIRLLRLLPEDLAVATATWLIDFEERRPEVVHTWQDFASMGGTLAAILAGVPRIVISTRNTRPDNPYRRLKRYMHRAYSCFLNTEGIVLSNNSQTGATDYEQWLGLAPGNIEVVRNGLDVARLDHDRDLLAPEEIRKRLKIPSNAIIIGGVFRLSGEKRPILWVEAAALIAKRFSNAHFVICGDGTMRREVIERATDLGIEGRVHLAGVQSPIAPWYRAMDLFLLASRKEGMPNVLLEAQCLGIPVVSADVGGVREVLEQGVTGWAIPDADALSLAERVNWCLDHPEWLHHARHAGSELVRGSFSVDSMIKRTLSLYRLSPLVEHQTVNADV</sequence>
<evidence type="ECO:0000259" key="3">
    <source>
        <dbReference type="Pfam" id="PF00534"/>
    </source>
</evidence>
<feature type="domain" description="Glycosyltransferase subfamily 4-like N-terminal" evidence="4">
    <location>
        <begin position="605"/>
        <end position="796"/>
    </location>
</feature>
<feature type="repeat" description="TPR" evidence="1">
    <location>
        <begin position="405"/>
        <end position="438"/>
    </location>
</feature>
<evidence type="ECO:0000313" key="5">
    <source>
        <dbReference type="EMBL" id="REF89090.1"/>
    </source>
</evidence>
<proteinExistence type="predicted"/>
<reference evidence="5 6" key="1">
    <citation type="submission" date="2018-08" db="EMBL/GenBank/DDBJ databases">
        <title>Genomic Encyclopedia of Type Strains, Phase IV (KMG-IV): sequencing the most valuable type-strain genomes for metagenomic binning, comparative biology and taxonomic classification.</title>
        <authorList>
            <person name="Goeker M."/>
        </authorList>
    </citation>
    <scope>NUCLEOTIDE SEQUENCE [LARGE SCALE GENOMIC DNA]</scope>
    <source>
        <strain evidence="5 6">BW863</strain>
    </source>
</reference>
<keyword evidence="5" id="KW-0808">Transferase</keyword>
<dbReference type="Pfam" id="PF14559">
    <property type="entry name" value="TPR_19"/>
    <property type="match status" value="1"/>
</dbReference>
<dbReference type="PANTHER" id="PTHR12526:SF630">
    <property type="entry name" value="GLYCOSYLTRANSFERASE"/>
    <property type="match status" value="1"/>
</dbReference>
<organism evidence="5 6">
    <name type="scientific">Methylovirgula ligni</name>
    <dbReference type="NCBI Taxonomy" id="569860"/>
    <lineage>
        <taxon>Bacteria</taxon>
        <taxon>Pseudomonadati</taxon>
        <taxon>Pseudomonadota</taxon>
        <taxon>Alphaproteobacteria</taxon>
        <taxon>Hyphomicrobiales</taxon>
        <taxon>Beijerinckiaceae</taxon>
        <taxon>Methylovirgula</taxon>
    </lineage>
</organism>
<dbReference type="PANTHER" id="PTHR12526">
    <property type="entry name" value="GLYCOSYLTRANSFERASE"/>
    <property type="match status" value="1"/>
</dbReference>
<dbReference type="Pfam" id="PF13432">
    <property type="entry name" value="TPR_16"/>
    <property type="match status" value="2"/>
</dbReference>
<keyword evidence="1" id="KW-0802">TPR repeat</keyword>
<dbReference type="GO" id="GO:0016757">
    <property type="term" value="F:glycosyltransferase activity"/>
    <property type="evidence" value="ECO:0007669"/>
    <property type="project" value="InterPro"/>
</dbReference>
<dbReference type="AlphaFoldDB" id="A0A3D9Z4D8"/>
<dbReference type="Gene3D" id="1.25.40.10">
    <property type="entry name" value="Tetratricopeptide repeat domain"/>
    <property type="match status" value="2"/>
</dbReference>
<dbReference type="OrthoDB" id="9790710at2"/>
<dbReference type="SUPFAM" id="SSF53756">
    <property type="entry name" value="UDP-Glycosyltransferase/glycogen phosphorylase"/>
    <property type="match status" value="1"/>
</dbReference>
<name>A0A3D9Z4D8_9HYPH</name>
<dbReference type="InterPro" id="IPR001296">
    <property type="entry name" value="Glyco_trans_1"/>
</dbReference>
<dbReference type="SMART" id="SM00028">
    <property type="entry name" value="TPR"/>
    <property type="match status" value="5"/>
</dbReference>
<feature type="repeat" description="TPR" evidence="1">
    <location>
        <begin position="53"/>
        <end position="86"/>
    </location>
</feature>
<comment type="caution">
    <text evidence="5">The sequence shown here is derived from an EMBL/GenBank/DDBJ whole genome shotgun (WGS) entry which is preliminary data.</text>
</comment>
<evidence type="ECO:0000259" key="4">
    <source>
        <dbReference type="Pfam" id="PF13439"/>
    </source>
</evidence>
<evidence type="ECO:0000313" key="6">
    <source>
        <dbReference type="Proteomes" id="UP000256900"/>
    </source>
</evidence>
<dbReference type="Pfam" id="PF13439">
    <property type="entry name" value="Glyco_transf_4"/>
    <property type="match status" value="1"/>
</dbReference>
<dbReference type="Proteomes" id="UP000256900">
    <property type="component" value="Unassembled WGS sequence"/>
</dbReference>
<feature type="domain" description="Glycosyl transferase family 1" evidence="3">
    <location>
        <begin position="807"/>
        <end position="967"/>
    </location>
</feature>
<gene>
    <name evidence="5" type="ORF">DES32_0304</name>
</gene>
<dbReference type="Gene3D" id="3.40.50.2000">
    <property type="entry name" value="Glycogen Phosphorylase B"/>
    <property type="match status" value="2"/>
</dbReference>
<dbReference type="Pfam" id="PF00534">
    <property type="entry name" value="Glycos_transf_1"/>
    <property type="match status" value="1"/>
</dbReference>
<feature type="compositionally biased region" description="Basic and acidic residues" evidence="2">
    <location>
        <begin position="173"/>
        <end position="183"/>
    </location>
</feature>
<evidence type="ECO:0000256" key="2">
    <source>
        <dbReference type="SAM" id="MobiDB-lite"/>
    </source>
</evidence>
<feature type="region of interest" description="Disordered" evidence="2">
    <location>
        <begin position="148"/>
        <end position="187"/>
    </location>
</feature>
<dbReference type="PROSITE" id="PS50005">
    <property type="entry name" value="TPR"/>
    <property type="match status" value="3"/>
</dbReference>
<dbReference type="InterPro" id="IPR028098">
    <property type="entry name" value="Glyco_trans_4-like_N"/>
</dbReference>
<keyword evidence="6" id="KW-1185">Reference proteome</keyword>
<accession>A0A3D9Z4D8</accession>
<evidence type="ECO:0000256" key="1">
    <source>
        <dbReference type="PROSITE-ProRule" id="PRU00339"/>
    </source>
</evidence>